<dbReference type="InterPro" id="IPR036942">
    <property type="entry name" value="Beta-barrel_TonB_sf"/>
</dbReference>
<comment type="similarity">
    <text evidence="10 11">Belongs to the TonB-dependent receptor family.</text>
</comment>
<dbReference type="SUPFAM" id="SSF56935">
    <property type="entry name" value="Porins"/>
    <property type="match status" value="1"/>
</dbReference>
<protein>
    <submittedName>
        <fullName evidence="15">Iron complex outermembrane receptor protein</fullName>
    </submittedName>
</protein>
<evidence type="ECO:0000256" key="12">
    <source>
        <dbReference type="SAM" id="SignalP"/>
    </source>
</evidence>
<proteinExistence type="inferred from homology"/>
<dbReference type="EMBL" id="SODV01000002">
    <property type="protein sequence ID" value="TDW95767.1"/>
    <property type="molecule type" value="Genomic_DNA"/>
</dbReference>
<evidence type="ECO:0000256" key="7">
    <source>
        <dbReference type="ARBA" id="ARBA00023136"/>
    </source>
</evidence>
<dbReference type="Pfam" id="PF07715">
    <property type="entry name" value="Plug"/>
    <property type="match status" value="1"/>
</dbReference>
<keyword evidence="2 10" id="KW-0813">Transport</keyword>
<evidence type="ECO:0000259" key="14">
    <source>
        <dbReference type="Pfam" id="PF07715"/>
    </source>
</evidence>
<dbReference type="InterPro" id="IPR037066">
    <property type="entry name" value="Plug_dom_sf"/>
</dbReference>
<evidence type="ECO:0000256" key="3">
    <source>
        <dbReference type="ARBA" id="ARBA00022452"/>
    </source>
</evidence>
<dbReference type="GO" id="GO:0015344">
    <property type="term" value="F:siderophore uptake transmembrane transporter activity"/>
    <property type="evidence" value="ECO:0007669"/>
    <property type="project" value="TreeGrafter"/>
</dbReference>
<dbReference type="Proteomes" id="UP000294498">
    <property type="component" value="Unassembled WGS sequence"/>
</dbReference>
<evidence type="ECO:0000256" key="5">
    <source>
        <dbReference type="ARBA" id="ARBA00022729"/>
    </source>
</evidence>
<evidence type="ECO:0000256" key="10">
    <source>
        <dbReference type="PROSITE-ProRule" id="PRU01360"/>
    </source>
</evidence>
<dbReference type="Pfam" id="PF00593">
    <property type="entry name" value="TonB_dep_Rec_b-barrel"/>
    <property type="match status" value="1"/>
</dbReference>
<keyword evidence="7 10" id="KW-0472">Membrane</keyword>
<name>A0A4R8DEG2_9BACT</name>
<dbReference type="PANTHER" id="PTHR30069:SF29">
    <property type="entry name" value="HEMOGLOBIN AND HEMOGLOBIN-HAPTOGLOBIN-BINDING PROTEIN 1-RELATED"/>
    <property type="match status" value="1"/>
</dbReference>
<reference evidence="15 16" key="1">
    <citation type="submission" date="2019-03" db="EMBL/GenBank/DDBJ databases">
        <title>Genomic Encyclopedia of Type Strains, Phase IV (KMG-IV): sequencing the most valuable type-strain genomes for metagenomic binning, comparative biology and taxonomic classification.</title>
        <authorList>
            <person name="Goeker M."/>
        </authorList>
    </citation>
    <scope>NUCLEOTIDE SEQUENCE [LARGE SCALE GENOMIC DNA]</scope>
    <source>
        <strain evidence="15 16">DSM 100059</strain>
    </source>
</reference>
<dbReference type="Gene3D" id="2.60.40.1120">
    <property type="entry name" value="Carboxypeptidase-like, regulatory domain"/>
    <property type="match status" value="1"/>
</dbReference>
<dbReference type="Gene3D" id="2.40.170.20">
    <property type="entry name" value="TonB-dependent receptor, beta-barrel domain"/>
    <property type="match status" value="1"/>
</dbReference>
<feature type="signal peptide" evidence="12">
    <location>
        <begin position="1"/>
        <end position="19"/>
    </location>
</feature>
<organism evidence="15 16">
    <name type="scientific">Dinghuibacter silviterrae</name>
    <dbReference type="NCBI Taxonomy" id="1539049"/>
    <lineage>
        <taxon>Bacteria</taxon>
        <taxon>Pseudomonadati</taxon>
        <taxon>Bacteroidota</taxon>
        <taxon>Chitinophagia</taxon>
        <taxon>Chitinophagales</taxon>
        <taxon>Chitinophagaceae</taxon>
        <taxon>Dinghuibacter</taxon>
    </lineage>
</organism>
<keyword evidence="5 12" id="KW-0732">Signal</keyword>
<gene>
    <name evidence="15" type="ORF">EDB95_3578</name>
</gene>
<dbReference type="Gene3D" id="2.170.130.10">
    <property type="entry name" value="TonB-dependent receptor, plug domain"/>
    <property type="match status" value="1"/>
</dbReference>
<dbReference type="RefSeq" id="WP_162852663.1">
    <property type="nucleotide sequence ID" value="NZ_SODV01000002.1"/>
</dbReference>
<keyword evidence="3 10" id="KW-1134">Transmembrane beta strand</keyword>
<feature type="chain" id="PRO_5020644844" evidence="12">
    <location>
        <begin position="20"/>
        <end position="831"/>
    </location>
</feature>
<sequence length="831" mass="91087">MRGKHIVLCLMAIAPVACMAQQELKGLIKDIRTGTPLPGAVVYIPDLKSGAVSDSSGNYRLKNIPPGTFLVDISKTGYARHLETITIKGVSHLDYAMIPSLMELNEITITGVTSATDQNKSPVTVATVDDTYLMENTSTNVIDAVAKVPGVSAMTDGQSISKPVIRGLGYNRVLTINDGVEQVDQAWFDEFGIEADPDAVNRYEILKGPASLSYGSDAIAGVVNLIPEQPLPEGQTKGKILFDYQTNNGLINNMVSLAGTRGGIAWSARIDNIMAHAYQDPYDGYALNSQFSNVNADGTIGVHRKWGYTQLHGSYFDMKTGIVDGTRDSATGLMERQVSYPDLNNGQPTYVIPTEQEQKSYTPFCINQRIRHTKLVWDNSIAIGQGRVTGIFSWQKNQRQETNDPTMPNTPDIYYFSNAATYDIRYLSRQIGGFNYTAGVNGVYQSSQSLGTLMLIPNYNFFQIGGFAIVNQAIGKLHLSGGLRYDTRTFHGVDHWVDSTTQAPVAPDAPNGFHEFQGFTSRFSGLSFSAGVTYDLTSHLYVKANIARGWRAPNVAECGANGVHDGTVVYEIGDPALKPETSLEEDLVFGVRSKDVQVELDLFNNSIHDFIYAQGLQSVFGGDSINNSLNAAGLGDAPVYKYTQGKAQLYGGELSLDIHPSGLRWVELQSGLSVVYGSLLHAPDSVKYLPFVPPTRITADLKFNVLPSAKGVKNAYLKIGVLDCFEQKDVYQQYAIYNGLNTALTPFEYAASRSATKGYVLFNAGLGGDIPSRGRTACQVFIQCTNLFNTAYMDYMSRFKYYPVNYTTDRVGVFNMGRNLSVKLLIPLYFR</sequence>
<feature type="domain" description="TonB-dependent receptor plug" evidence="14">
    <location>
        <begin position="118"/>
        <end position="222"/>
    </location>
</feature>
<dbReference type="Pfam" id="PF13715">
    <property type="entry name" value="CarbopepD_reg_2"/>
    <property type="match status" value="1"/>
</dbReference>
<dbReference type="PANTHER" id="PTHR30069">
    <property type="entry name" value="TONB-DEPENDENT OUTER MEMBRANE RECEPTOR"/>
    <property type="match status" value="1"/>
</dbReference>
<evidence type="ECO:0000259" key="13">
    <source>
        <dbReference type="Pfam" id="PF00593"/>
    </source>
</evidence>
<evidence type="ECO:0000313" key="15">
    <source>
        <dbReference type="EMBL" id="TDW95767.1"/>
    </source>
</evidence>
<evidence type="ECO:0000256" key="9">
    <source>
        <dbReference type="ARBA" id="ARBA00023237"/>
    </source>
</evidence>
<dbReference type="AlphaFoldDB" id="A0A4R8DEG2"/>
<dbReference type="GO" id="GO:0009279">
    <property type="term" value="C:cell outer membrane"/>
    <property type="evidence" value="ECO:0007669"/>
    <property type="project" value="UniProtKB-SubCell"/>
</dbReference>
<dbReference type="InterPro" id="IPR039426">
    <property type="entry name" value="TonB-dep_rcpt-like"/>
</dbReference>
<dbReference type="SUPFAM" id="SSF49464">
    <property type="entry name" value="Carboxypeptidase regulatory domain-like"/>
    <property type="match status" value="1"/>
</dbReference>
<evidence type="ECO:0000256" key="1">
    <source>
        <dbReference type="ARBA" id="ARBA00004571"/>
    </source>
</evidence>
<comment type="caution">
    <text evidence="15">The sequence shown here is derived from an EMBL/GenBank/DDBJ whole genome shotgun (WGS) entry which is preliminary data.</text>
</comment>
<dbReference type="InterPro" id="IPR000531">
    <property type="entry name" value="Beta-barrel_TonB"/>
</dbReference>
<dbReference type="InterPro" id="IPR008969">
    <property type="entry name" value="CarboxyPept-like_regulatory"/>
</dbReference>
<keyword evidence="6 11" id="KW-0798">TonB box</keyword>
<dbReference type="GO" id="GO:0044718">
    <property type="term" value="P:siderophore transmembrane transport"/>
    <property type="evidence" value="ECO:0007669"/>
    <property type="project" value="TreeGrafter"/>
</dbReference>
<dbReference type="InterPro" id="IPR012910">
    <property type="entry name" value="Plug_dom"/>
</dbReference>
<evidence type="ECO:0000256" key="8">
    <source>
        <dbReference type="ARBA" id="ARBA00023170"/>
    </source>
</evidence>
<evidence type="ECO:0000256" key="4">
    <source>
        <dbReference type="ARBA" id="ARBA00022692"/>
    </source>
</evidence>
<evidence type="ECO:0000256" key="6">
    <source>
        <dbReference type="ARBA" id="ARBA00023077"/>
    </source>
</evidence>
<keyword evidence="9 10" id="KW-0998">Cell outer membrane</keyword>
<accession>A0A4R8DEG2</accession>
<keyword evidence="4 10" id="KW-0812">Transmembrane</keyword>
<keyword evidence="16" id="KW-1185">Reference proteome</keyword>
<dbReference type="PROSITE" id="PS52016">
    <property type="entry name" value="TONB_DEPENDENT_REC_3"/>
    <property type="match status" value="1"/>
</dbReference>
<keyword evidence="8 15" id="KW-0675">Receptor</keyword>
<feature type="domain" description="TonB-dependent receptor-like beta-barrel" evidence="13">
    <location>
        <begin position="368"/>
        <end position="771"/>
    </location>
</feature>
<evidence type="ECO:0000256" key="11">
    <source>
        <dbReference type="RuleBase" id="RU003357"/>
    </source>
</evidence>
<comment type="subcellular location">
    <subcellularLocation>
        <location evidence="1 10">Cell outer membrane</location>
        <topology evidence="1 10">Multi-pass membrane protein</topology>
    </subcellularLocation>
</comment>
<evidence type="ECO:0000256" key="2">
    <source>
        <dbReference type="ARBA" id="ARBA00022448"/>
    </source>
</evidence>
<evidence type="ECO:0000313" key="16">
    <source>
        <dbReference type="Proteomes" id="UP000294498"/>
    </source>
</evidence>